<sequence>MLIYIIQTILLMKIMIPYLLALPILGISINSSGANSPSVNVTQQTTQEQQRVQVDIDDLPEKVKASVGHNTELAWKILKAYLVTNPDQTTFYDLYVQKPDGETWMKVDKEGKVLN</sequence>
<dbReference type="AlphaFoldDB" id="A0A3D8Y3U6"/>
<dbReference type="Proteomes" id="UP000256373">
    <property type="component" value="Unassembled WGS sequence"/>
</dbReference>
<evidence type="ECO:0000313" key="2">
    <source>
        <dbReference type="Proteomes" id="UP000256373"/>
    </source>
</evidence>
<gene>
    <name evidence="1" type="ORF">DSL64_26290</name>
</gene>
<keyword evidence="2" id="KW-1185">Reference proteome</keyword>
<reference evidence="1 2" key="1">
    <citation type="submission" date="2018-07" db="EMBL/GenBank/DDBJ databases">
        <title>Dyadobacter roseus sp. nov., isolated from rose rhizosphere soil.</title>
        <authorList>
            <person name="Chen L."/>
        </authorList>
    </citation>
    <scope>NUCLEOTIDE SEQUENCE [LARGE SCALE GENOMIC DNA]</scope>
    <source>
        <strain evidence="1 2">RS19</strain>
    </source>
</reference>
<dbReference type="Gene3D" id="3.10.450.360">
    <property type="match status" value="1"/>
</dbReference>
<proteinExistence type="predicted"/>
<organism evidence="1 2">
    <name type="scientific">Dyadobacter luteus</name>
    <dbReference type="NCBI Taxonomy" id="2259619"/>
    <lineage>
        <taxon>Bacteria</taxon>
        <taxon>Pseudomonadati</taxon>
        <taxon>Bacteroidota</taxon>
        <taxon>Cytophagia</taxon>
        <taxon>Cytophagales</taxon>
        <taxon>Spirosomataceae</taxon>
        <taxon>Dyadobacter</taxon>
    </lineage>
</organism>
<accession>A0A3D8Y3U6</accession>
<dbReference type="EMBL" id="QNUL01000036">
    <property type="protein sequence ID" value="REA56634.1"/>
    <property type="molecule type" value="Genomic_DNA"/>
</dbReference>
<comment type="caution">
    <text evidence="1">The sequence shown here is derived from an EMBL/GenBank/DDBJ whole genome shotgun (WGS) entry which is preliminary data.</text>
</comment>
<protein>
    <submittedName>
        <fullName evidence="1">Uncharacterized protein</fullName>
    </submittedName>
</protein>
<evidence type="ECO:0000313" key="1">
    <source>
        <dbReference type="EMBL" id="REA56634.1"/>
    </source>
</evidence>
<name>A0A3D8Y3U6_9BACT</name>